<comment type="caution">
    <text evidence="17">The sequence shown here is derived from an EMBL/GenBank/DDBJ whole genome shotgun (WGS) entry which is preliminary data.</text>
</comment>
<dbReference type="CDD" id="cd12278">
    <property type="entry name" value="RRM_eIF3B"/>
    <property type="match status" value="1"/>
</dbReference>
<protein>
    <recommendedName>
        <fullName evidence="13">Eukaryotic translation initiation factor 3 subunit B</fullName>
        <shortName evidence="13">eIF3b</shortName>
    </recommendedName>
    <alternativeName>
        <fullName evidence="13">Eukaryotic translation initiation factor 3 90 kDa subunit homolog</fullName>
        <shortName evidence="13">eIF3 p90</shortName>
    </alternativeName>
    <alternativeName>
        <fullName evidence="13">Translation initiation factor eIF3, p90 subunit homolog</fullName>
    </alternativeName>
</protein>
<dbReference type="GO" id="GO:0005852">
    <property type="term" value="C:eukaryotic translation initiation factor 3 complex"/>
    <property type="evidence" value="ECO:0007669"/>
    <property type="project" value="UniProtKB-UniRule"/>
</dbReference>
<evidence type="ECO:0000313" key="17">
    <source>
        <dbReference type="EMBL" id="KAJ3228473.1"/>
    </source>
</evidence>
<dbReference type="InterPro" id="IPR013979">
    <property type="entry name" value="TIF_beta_prop-like"/>
</dbReference>
<dbReference type="GO" id="GO:0031369">
    <property type="term" value="F:translation initiation factor binding"/>
    <property type="evidence" value="ECO:0007669"/>
    <property type="project" value="InterPro"/>
</dbReference>
<keyword evidence="7" id="KW-0479">Metal-binding</keyword>
<dbReference type="InterPro" id="IPR035979">
    <property type="entry name" value="RBD_domain_sf"/>
</dbReference>
<comment type="subcellular location">
    <subcellularLocation>
        <location evidence="3 13">Cytoplasm</location>
    </subcellularLocation>
</comment>
<dbReference type="PANTHER" id="PTHR14068:SF0">
    <property type="entry name" value="EUKARYOTIC TRANSLATION INITIATION FACTOR 3 SUBUNIT B"/>
    <property type="match status" value="1"/>
</dbReference>
<dbReference type="InterPro" id="IPR011400">
    <property type="entry name" value="EIF3B"/>
</dbReference>
<comment type="subunit">
    <text evidence="13">Component of the eukaryotic translation initiation factor 3 (eIF-3) complex.</text>
</comment>
<reference evidence="17" key="1">
    <citation type="submission" date="2020-05" db="EMBL/GenBank/DDBJ databases">
        <title>Phylogenomic resolution of chytrid fungi.</title>
        <authorList>
            <person name="Stajich J.E."/>
            <person name="Amses K."/>
            <person name="Simmons R."/>
            <person name="Seto K."/>
            <person name="Myers J."/>
            <person name="Bonds A."/>
            <person name="Quandt C.A."/>
            <person name="Barry K."/>
            <person name="Liu P."/>
            <person name="Grigoriev I."/>
            <person name="Longcore J.E."/>
            <person name="James T.Y."/>
        </authorList>
    </citation>
    <scope>NUCLEOTIDE SEQUENCE</scope>
    <source>
        <strain evidence="17">JEL0476</strain>
    </source>
</reference>
<keyword evidence="18" id="KW-1185">Reference proteome</keyword>
<dbReference type="GO" id="GO:0033290">
    <property type="term" value="C:eukaryotic 48S preinitiation complex"/>
    <property type="evidence" value="ECO:0007669"/>
    <property type="project" value="UniProtKB-UniRule"/>
</dbReference>
<keyword evidence="6 13" id="KW-0396">Initiation factor</keyword>
<evidence type="ECO:0000256" key="10">
    <source>
        <dbReference type="ARBA" id="ARBA00022884"/>
    </source>
</evidence>
<evidence type="ECO:0000259" key="16">
    <source>
        <dbReference type="PROSITE" id="PS51462"/>
    </source>
</evidence>
<dbReference type="InterPro" id="IPR000059">
    <property type="entry name" value="NUDIX_hydrolase_NudL_CS"/>
</dbReference>
<dbReference type="HAMAP" id="MF_03001">
    <property type="entry name" value="eIF3b"/>
    <property type="match status" value="1"/>
</dbReference>
<dbReference type="Gene3D" id="3.90.79.10">
    <property type="entry name" value="Nucleoside Triphosphate Pyrophosphohydrolase"/>
    <property type="match status" value="1"/>
</dbReference>
<evidence type="ECO:0000256" key="9">
    <source>
        <dbReference type="ARBA" id="ARBA00022842"/>
    </source>
</evidence>
<dbReference type="GO" id="GO:0016282">
    <property type="term" value="C:eukaryotic 43S preinitiation complex"/>
    <property type="evidence" value="ECO:0007669"/>
    <property type="project" value="UniProtKB-UniRule"/>
</dbReference>
<comment type="similarity">
    <text evidence="4">Belongs to the Nudix hydrolase family. PCD1 subfamily.</text>
</comment>
<evidence type="ECO:0000313" key="18">
    <source>
        <dbReference type="Proteomes" id="UP001211065"/>
    </source>
</evidence>
<dbReference type="InterPro" id="IPR000086">
    <property type="entry name" value="NUDIX_hydrolase_dom"/>
</dbReference>
<organism evidence="17 18">
    <name type="scientific">Clydaea vesicula</name>
    <dbReference type="NCBI Taxonomy" id="447962"/>
    <lineage>
        <taxon>Eukaryota</taxon>
        <taxon>Fungi</taxon>
        <taxon>Fungi incertae sedis</taxon>
        <taxon>Chytridiomycota</taxon>
        <taxon>Chytridiomycota incertae sedis</taxon>
        <taxon>Chytridiomycetes</taxon>
        <taxon>Lobulomycetales</taxon>
        <taxon>Lobulomycetaceae</taxon>
        <taxon>Clydaea</taxon>
    </lineage>
</organism>
<evidence type="ECO:0000256" key="1">
    <source>
        <dbReference type="ARBA" id="ARBA00001936"/>
    </source>
</evidence>
<evidence type="ECO:0000256" key="3">
    <source>
        <dbReference type="ARBA" id="ARBA00004496"/>
    </source>
</evidence>
<dbReference type="GO" id="GO:0003723">
    <property type="term" value="F:RNA binding"/>
    <property type="evidence" value="ECO:0007669"/>
    <property type="project" value="UniProtKB-UniRule"/>
</dbReference>
<dbReference type="SUPFAM" id="SSF82171">
    <property type="entry name" value="DPP6 N-terminal domain-like"/>
    <property type="match status" value="1"/>
</dbReference>
<dbReference type="CDD" id="cd03426">
    <property type="entry name" value="NUDIX_CoAse_Nudt7"/>
    <property type="match status" value="1"/>
</dbReference>
<evidence type="ECO:0000256" key="12">
    <source>
        <dbReference type="ARBA" id="ARBA00023211"/>
    </source>
</evidence>
<keyword evidence="14" id="KW-0175">Coiled coil</keyword>
<keyword evidence="8" id="KW-0378">Hydrolase</keyword>
<comment type="function">
    <text evidence="13">RNA-binding component of the eukaryotic translation initiation factor 3 (eIF-3) complex, which is involved in protein synthesis of a specialized repertoire of mRNAs and, together with other initiation factors, stimulates binding of mRNA and methionyl-tRNAi to the 40S ribosome. The eIF-3 complex specifically targets and initiates translation of a subset of mRNAs involved in cell proliferation.</text>
</comment>
<comment type="cofactor">
    <cofactor evidence="2">
        <name>Mg(2+)</name>
        <dbReference type="ChEBI" id="CHEBI:18420"/>
    </cofactor>
</comment>
<evidence type="ECO:0000256" key="8">
    <source>
        <dbReference type="ARBA" id="ARBA00022801"/>
    </source>
</evidence>
<keyword evidence="11 13" id="KW-0648">Protein biosynthesis</keyword>
<keyword evidence="9" id="KW-0460">Magnesium</keyword>
<dbReference type="GO" id="GO:0001732">
    <property type="term" value="P:formation of cytoplasmic translation initiation complex"/>
    <property type="evidence" value="ECO:0007669"/>
    <property type="project" value="UniProtKB-UniRule"/>
</dbReference>
<dbReference type="Pfam" id="PF00293">
    <property type="entry name" value="NUDIX"/>
    <property type="match status" value="1"/>
</dbReference>
<dbReference type="GO" id="GO:0010945">
    <property type="term" value="F:coenzyme A diphosphatase activity"/>
    <property type="evidence" value="ECO:0007669"/>
    <property type="project" value="InterPro"/>
</dbReference>
<dbReference type="Proteomes" id="UP001211065">
    <property type="component" value="Unassembled WGS sequence"/>
</dbReference>
<dbReference type="Gene3D" id="3.30.70.330">
    <property type="match status" value="1"/>
</dbReference>
<dbReference type="GO" id="GO:0009132">
    <property type="term" value="P:nucleoside diphosphate metabolic process"/>
    <property type="evidence" value="ECO:0007669"/>
    <property type="project" value="InterPro"/>
</dbReference>
<dbReference type="PROSITE" id="PS51462">
    <property type="entry name" value="NUDIX"/>
    <property type="match status" value="1"/>
</dbReference>
<dbReference type="InterPro" id="IPR000504">
    <property type="entry name" value="RRM_dom"/>
</dbReference>
<comment type="cofactor">
    <cofactor evidence="1">
        <name>Mn(2+)</name>
        <dbReference type="ChEBI" id="CHEBI:29035"/>
    </cofactor>
</comment>
<comment type="similarity">
    <text evidence="13">Belongs to the eIF-3 subunit B family.</text>
</comment>
<evidence type="ECO:0000259" key="15">
    <source>
        <dbReference type="PROSITE" id="PS50102"/>
    </source>
</evidence>
<dbReference type="Gene3D" id="2.130.10.10">
    <property type="entry name" value="YVTN repeat-like/Quinoprotein amine dehydrogenase"/>
    <property type="match status" value="2"/>
</dbReference>
<evidence type="ECO:0000256" key="5">
    <source>
        <dbReference type="ARBA" id="ARBA00022490"/>
    </source>
</evidence>
<evidence type="ECO:0000256" key="4">
    <source>
        <dbReference type="ARBA" id="ARBA00006506"/>
    </source>
</evidence>
<dbReference type="AlphaFoldDB" id="A0AAD5UC82"/>
<dbReference type="GO" id="GO:0003743">
    <property type="term" value="F:translation initiation factor activity"/>
    <property type="evidence" value="ECO:0007669"/>
    <property type="project" value="UniProtKB-UniRule"/>
</dbReference>
<evidence type="ECO:0000256" key="6">
    <source>
        <dbReference type="ARBA" id="ARBA00022540"/>
    </source>
</evidence>
<keyword evidence="10 13" id="KW-0694">RNA-binding</keyword>
<feature type="domain" description="RRM" evidence="15">
    <location>
        <begin position="239"/>
        <end position="327"/>
    </location>
</feature>
<feature type="domain" description="Nudix hydrolase" evidence="16">
    <location>
        <begin position="39"/>
        <end position="179"/>
    </location>
</feature>
<evidence type="ECO:0000256" key="13">
    <source>
        <dbReference type="HAMAP-Rule" id="MF_03001"/>
    </source>
</evidence>
<dbReference type="InterPro" id="IPR045121">
    <property type="entry name" value="CoAse"/>
</dbReference>
<sequence>MNFFQHPFTSNTLNILKLNAENLLYSPSKNFKFKLQKDFKKAAILVPLCNVNNKPSILFTIRSSNLRDHSGEVSFPGGKVDINESVEEAALRETEEEILIPKRNVQVLGRLSSLPSLNKKLEVFPVIGFLDYIVNTEHFNKDEVSTVFTMALEDLLDKKNRELQKFRETEIIIPSWKCPLEIQKKYGSEIRLIMPSKSKSPSRKQSKSPTRNVDEADEAIDFSDLEKKFNLEYDFQLSHVVCIDGLPVAPQSKLAKLQQVLEKKIYETSKIKINEDCVFMPLDGEGQTKGFAFITLENVQQATDFISAMNYFPFDKKHTLLVNHFEDIELFHKKEATYVEPVLEEFVEKEHLKSWLMDELGRDQWVMLHGENFGVYFNNKSDDPDLIIEKKRWSEYFVQWSPNGSYLATLHKQGVQLWGGETWKKIVKFQHPGVKLIDFSPNEKFLVTWSLEPYQFDLGERHNVAVWDIATGILLRTFPFDSTNLAKPSDETQLRSPLQSVKIHWPLFKWSHDDKYLAKANYGPTGSISVYETPGMGLLNKTSIKVPNIKAFEWSPSEPILSYWTPELAQIPARVTIMKIPSREIIRTKNLFNVIDCKLVWQNAGKFLLVQVDLQKAKKQTGINFELFRMTEKNVPIDVLELKTGDIVNAVSWEPAGDRFIVLLQDGQKIMANFYEMVDFNLNKNSSTVENVRLLKSVERKSVNKIFWAPTGRFAVLAAVGGSGELEFWDAEELVMHSSAEHFHVSDIEWDPTGRYVISSVSFWSNPTDNGYQIWTFQGTHLLKQPINQFKQLLWRPRPKTLLSPEQQKAIRKNLKEYSVQFDKIDTAISNRATKDEIERRVRLLTEWKGYIARCKKDYEKEAKERAELFGGVEGEEEIEEIDEIVEEVVEEIEEIVEEDDENERD</sequence>
<evidence type="ECO:0000256" key="2">
    <source>
        <dbReference type="ARBA" id="ARBA00001946"/>
    </source>
</evidence>
<dbReference type="SUPFAM" id="SSF55811">
    <property type="entry name" value="Nudix"/>
    <property type="match status" value="1"/>
</dbReference>
<dbReference type="InterPro" id="IPR015797">
    <property type="entry name" value="NUDIX_hydrolase-like_dom_sf"/>
</dbReference>
<dbReference type="PROSITE" id="PS50102">
    <property type="entry name" value="RRM"/>
    <property type="match status" value="1"/>
</dbReference>
<keyword evidence="5 13" id="KW-0963">Cytoplasm</keyword>
<dbReference type="SUPFAM" id="SSF54928">
    <property type="entry name" value="RNA-binding domain, RBD"/>
    <property type="match status" value="1"/>
</dbReference>
<gene>
    <name evidence="13 17" type="primary">PRT1</name>
    <name evidence="17" type="ORF">HK099_000028</name>
</gene>
<name>A0AAD5UC82_9FUNG</name>
<dbReference type="EMBL" id="JADGJW010000001">
    <property type="protein sequence ID" value="KAJ3228473.1"/>
    <property type="molecule type" value="Genomic_DNA"/>
</dbReference>
<evidence type="ECO:0000256" key="11">
    <source>
        <dbReference type="ARBA" id="ARBA00022917"/>
    </source>
</evidence>
<dbReference type="InterPro" id="IPR012677">
    <property type="entry name" value="Nucleotide-bd_a/b_plait_sf"/>
</dbReference>
<evidence type="ECO:0000256" key="14">
    <source>
        <dbReference type="SAM" id="Coils"/>
    </source>
</evidence>
<dbReference type="GO" id="GO:0030145">
    <property type="term" value="F:manganese ion binding"/>
    <property type="evidence" value="ECO:0007669"/>
    <property type="project" value="InterPro"/>
</dbReference>
<keyword evidence="12" id="KW-0464">Manganese</keyword>
<proteinExistence type="inferred from homology"/>
<feature type="coiled-coil region" evidence="14">
    <location>
        <begin position="879"/>
        <end position="906"/>
    </location>
</feature>
<evidence type="ECO:0000256" key="7">
    <source>
        <dbReference type="ARBA" id="ARBA00022723"/>
    </source>
</evidence>
<dbReference type="PANTHER" id="PTHR14068">
    <property type="entry name" value="EUKARYOTIC TRANSLATION INITIATION FACTOR 3 EIF3 -RELATED"/>
    <property type="match status" value="1"/>
</dbReference>
<dbReference type="PROSITE" id="PS01293">
    <property type="entry name" value="NUDIX_COA"/>
    <property type="match status" value="1"/>
</dbReference>
<accession>A0AAD5UC82</accession>
<dbReference type="InterPro" id="IPR034363">
    <property type="entry name" value="eIF3B_RRM"/>
</dbReference>
<dbReference type="InterPro" id="IPR015943">
    <property type="entry name" value="WD40/YVTN_repeat-like_dom_sf"/>
</dbReference>
<dbReference type="GO" id="GO:0000287">
    <property type="term" value="F:magnesium ion binding"/>
    <property type="evidence" value="ECO:0007669"/>
    <property type="project" value="InterPro"/>
</dbReference>
<dbReference type="Pfam" id="PF08662">
    <property type="entry name" value="eIF2A"/>
    <property type="match status" value="1"/>
</dbReference>